<dbReference type="STRING" id="286727.SAMN02982917_4149"/>
<organism evidence="1 2">
    <name type="scientific">Azospirillum oryzae</name>
    <dbReference type="NCBI Taxonomy" id="286727"/>
    <lineage>
        <taxon>Bacteria</taxon>
        <taxon>Pseudomonadati</taxon>
        <taxon>Pseudomonadota</taxon>
        <taxon>Alphaproteobacteria</taxon>
        <taxon>Rhodospirillales</taxon>
        <taxon>Azospirillaceae</taxon>
        <taxon>Azospirillum</taxon>
    </lineage>
</organism>
<accession>A0A1X7GNC7</accession>
<gene>
    <name evidence="1" type="ORF">SAMN02982917_4149</name>
</gene>
<reference evidence="1 2" key="1">
    <citation type="submission" date="2017-04" db="EMBL/GenBank/DDBJ databases">
        <authorList>
            <person name="Afonso C.L."/>
            <person name="Miller P.J."/>
            <person name="Scott M.A."/>
            <person name="Spackman E."/>
            <person name="Goraichik I."/>
            <person name="Dimitrov K.M."/>
            <person name="Suarez D.L."/>
            <person name="Swayne D.E."/>
        </authorList>
    </citation>
    <scope>NUCLEOTIDE SEQUENCE [LARGE SCALE GENOMIC DNA]</scope>
    <source>
        <strain evidence="1 2">A2P</strain>
    </source>
</reference>
<name>A0A1X7GNC7_9PROT</name>
<dbReference type="OrthoDB" id="9788127at2"/>
<evidence type="ECO:0000313" key="1">
    <source>
        <dbReference type="EMBL" id="SMF72350.1"/>
    </source>
</evidence>
<sequence length="154" mass="16848">MTLRTQFNDSLKDAMRAKDQRAVSTIRMILAGLKDRDIAARTRGVTDGIDEAEILSMLQTLVKQRNESAGLYDQGGRPELAQQEREEIAVIERFLPKQMSEEESAAAIDAIVTELGASSIKDMGKVMAELKARHAGQMDFAKAGGLVKARLSGK</sequence>
<dbReference type="InterPro" id="IPR023168">
    <property type="entry name" value="GatB_Yqey_C_2"/>
</dbReference>
<dbReference type="InterPro" id="IPR042184">
    <property type="entry name" value="YqeY/Aim41_N"/>
</dbReference>
<dbReference type="Pfam" id="PF09424">
    <property type="entry name" value="YqeY"/>
    <property type="match status" value="1"/>
</dbReference>
<dbReference type="EMBL" id="FXAK01000007">
    <property type="protein sequence ID" value="SMF72350.1"/>
    <property type="molecule type" value="Genomic_DNA"/>
</dbReference>
<dbReference type="SUPFAM" id="SSF89095">
    <property type="entry name" value="GatB/YqeY motif"/>
    <property type="match status" value="1"/>
</dbReference>
<dbReference type="Gene3D" id="1.10.10.410">
    <property type="match status" value="1"/>
</dbReference>
<dbReference type="AlphaFoldDB" id="A0A1X7GNC7"/>
<evidence type="ECO:0000313" key="2">
    <source>
        <dbReference type="Proteomes" id="UP000192936"/>
    </source>
</evidence>
<evidence type="ECO:0008006" key="3">
    <source>
        <dbReference type="Google" id="ProtNLM"/>
    </source>
</evidence>
<dbReference type="InterPro" id="IPR019004">
    <property type="entry name" value="YqeY/Aim41"/>
</dbReference>
<dbReference type="PANTHER" id="PTHR28055">
    <property type="entry name" value="ALTERED INHERITANCE OF MITOCHONDRIA PROTEIN 41, MITOCHONDRIAL"/>
    <property type="match status" value="1"/>
</dbReference>
<protein>
    <recommendedName>
        <fullName evidence="3">GatB/YqeY domain-containing protein</fullName>
    </recommendedName>
</protein>
<dbReference type="Proteomes" id="UP000192936">
    <property type="component" value="Unassembled WGS sequence"/>
</dbReference>
<dbReference type="Gene3D" id="1.10.1510.10">
    <property type="entry name" value="Uncharacterised protein YqeY/AIM41 PF09424, N-terminal domain"/>
    <property type="match status" value="1"/>
</dbReference>
<dbReference type="InterPro" id="IPR003789">
    <property type="entry name" value="Asn/Gln_tRNA_amidoTrase-B-like"/>
</dbReference>
<dbReference type="GO" id="GO:0016884">
    <property type="term" value="F:carbon-nitrogen ligase activity, with glutamine as amido-N-donor"/>
    <property type="evidence" value="ECO:0007669"/>
    <property type="project" value="InterPro"/>
</dbReference>
<proteinExistence type="predicted"/>
<dbReference type="RefSeq" id="WP_085089008.1">
    <property type="nucleotide sequence ID" value="NZ_FXAK01000007.1"/>
</dbReference>
<dbReference type="PANTHER" id="PTHR28055:SF1">
    <property type="entry name" value="ALTERED INHERITANCE OF MITOCHONDRIA PROTEIN 41, MITOCHONDRIAL"/>
    <property type="match status" value="1"/>
</dbReference>